<dbReference type="CDD" id="cd14791">
    <property type="entry name" value="GH36"/>
    <property type="match status" value="1"/>
</dbReference>
<feature type="domain" description="Glycosyl hydrolase family 36 N-terminal" evidence="6">
    <location>
        <begin position="9"/>
        <end position="248"/>
    </location>
</feature>
<dbReference type="Proteomes" id="UP000473325">
    <property type="component" value="Unassembled WGS sequence"/>
</dbReference>
<keyword evidence="4" id="KW-0326">Glycosidase</keyword>
<sequence length="700" mass="75348">MLTPSLSGVPVVLHWGAALGELDPAALDGAAAALVPGTSHSALDAPRQRGVVGENVTGFTGLPGLEGFRPAGGSAWAPRLRSWAWDVDDSGEPDTDALVTLTSSDDEAGWGVRVELQLTREGLVRMRTSVTNTGDSPLVLAAVRTALPVPGRASELLDMTGRWCRERTPVRRSWTAGTHLREGRHGRTGHDATLLLAAGTPGFGFGQGEVWATHVAWSGDHQAYAERTPEGECLLGGGELLGPGEVVLDPGASYAGPWLVGSFSPTGLDAASARLHGWLRRHSPRTRRTRPVVVNTWEAVYMQHDLPTLSSLAEAAAAVGVERFVLDDGWFTGRRTDHAGLGDWQVDADVWPDGLHPLIARVHALGMDFGLWVEPEMVNEDSDLVRAHPDWVLRGREALPDPWRHQQVLDLQHPDAYAHVRDALVALLDEYDIAFLKWDHNRDLVDVSHGGRPAVHGQTLAFYRLLDELREHSPGLEIESCASGGGRIDLGVLTRTDRVWPSDTIDAVERQRINRWTSLLVPPEMLGAHLGGPVAHTTGRTLPTGFRAATALLGHFGIEWDLRTLTDAERDEVAAWVALHRELRPLLLDGTLVRGDHHDPAVVVSGVVSADRREGWYVVATVDTPVTQSVGPVRLPGLDRGASYDVVDRTPAGPGHRASMGTTWLDGDGVVLGGAALAELGVGFPAMAPEAARVLHVTAR</sequence>
<keyword evidence="8" id="KW-1185">Reference proteome</keyword>
<dbReference type="PRINTS" id="PR00743">
    <property type="entry name" value="GLHYDRLASE36"/>
</dbReference>
<evidence type="ECO:0000256" key="2">
    <source>
        <dbReference type="ARBA" id="ARBA00012755"/>
    </source>
</evidence>
<dbReference type="GO" id="GO:0016052">
    <property type="term" value="P:carbohydrate catabolic process"/>
    <property type="evidence" value="ECO:0007669"/>
    <property type="project" value="InterPro"/>
</dbReference>
<organism evidence="7 8">
    <name type="scientific">Nocardioides flavescens</name>
    <dbReference type="NCBI Taxonomy" id="2691959"/>
    <lineage>
        <taxon>Bacteria</taxon>
        <taxon>Bacillati</taxon>
        <taxon>Actinomycetota</taxon>
        <taxon>Actinomycetes</taxon>
        <taxon>Propionibacteriales</taxon>
        <taxon>Nocardioidaceae</taxon>
        <taxon>Nocardioides</taxon>
    </lineage>
</organism>
<evidence type="ECO:0000259" key="6">
    <source>
        <dbReference type="Pfam" id="PF16875"/>
    </source>
</evidence>
<dbReference type="Gene3D" id="2.70.98.60">
    <property type="entry name" value="alpha-galactosidase from lactobacil brevis"/>
    <property type="match status" value="1"/>
</dbReference>
<dbReference type="GO" id="GO:0004557">
    <property type="term" value="F:alpha-galactosidase activity"/>
    <property type="evidence" value="ECO:0007669"/>
    <property type="project" value="UniProtKB-EC"/>
</dbReference>
<keyword evidence="3" id="KW-0378">Hydrolase</keyword>
<protein>
    <recommendedName>
        <fullName evidence="2">alpha-galactosidase</fullName>
        <ecNumber evidence="2">3.2.1.22</ecNumber>
    </recommendedName>
</protein>
<comment type="caution">
    <text evidence="7">The sequence shown here is derived from an EMBL/GenBank/DDBJ whole genome shotgun (WGS) entry which is preliminary data.</text>
</comment>
<dbReference type="InterPro" id="IPR031704">
    <property type="entry name" value="Glyco_hydro_36_N"/>
</dbReference>
<dbReference type="PANTHER" id="PTHR43053:SF3">
    <property type="entry name" value="ALPHA-GALACTOSIDASE C-RELATED"/>
    <property type="match status" value="1"/>
</dbReference>
<dbReference type="InterPro" id="IPR050985">
    <property type="entry name" value="Alpha-glycosidase_related"/>
</dbReference>
<dbReference type="Pfam" id="PF16874">
    <property type="entry name" value="Glyco_hydro_36C"/>
    <property type="match status" value="1"/>
</dbReference>
<dbReference type="InterPro" id="IPR002252">
    <property type="entry name" value="Glyco_hydro_36"/>
</dbReference>
<dbReference type="Pfam" id="PF16875">
    <property type="entry name" value="Glyco_hydro_36N"/>
    <property type="match status" value="1"/>
</dbReference>
<evidence type="ECO:0000259" key="5">
    <source>
        <dbReference type="Pfam" id="PF16874"/>
    </source>
</evidence>
<evidence type="ECO:0000256" key="3">
    <source>
        <dbReference type="ARBA" id="ARBA00022801"/>
    </source>
</evidence>
<dbReference type="InterPro" id="IPR017853">
    <property type="entry name" value="GH"/>
</dbReference>
<comment type="catalytic activity">
    <reaction evidence="1">
        <text>Hydrolysis of terminal, non-reducing alpha-D-galactose residues in alpha-D-galactosides, including galactose oligosaccharides, galactomannans and galactolipids.</text>
        <dbReference type="EC" id="3.2.1.22"/>
    </reaction>
</comment>
<evidence type="ECO:0000256" key="4">
    <source>
        <dbReference type="ARBA" id="ARBA00023295"/>
    </source>
</evidence>
<dbReference type="EMBL" id="WUEK01000013">
    <property type="protein sequence ID" value="MXG91472.1"/>
    <property type="molecule type" value="Genomic_DNA"/>
</dbReference>
<accession>A0A6L7F2R3</accession>
<proteinExistence type="predicted"/>
<evidence type="ECO:0000256" key="1">
    <source>
        <dbReference type="ARBA" id="ARBA00001255"/>
    </source>
</evidence>
<dbReference type="Gene3D" id="3.20.20.70">
    <property type="entry name" value="Aldolase class I"/>
    <property type="match status" value="1"/>
</dbReference>
<dbReference type="FunFam" id="3.20.20.70:FF:000118">
    <property type="entry name" value="Alpha-galactosidase"/>
    <property type="match status" value="1"/>
</dbReference>
<evidence type="ECO:0000313" key="8">
    <source>
        <dbReference type="Proteomes" id="UP000473325"/>
    </source>
</evidence>
<feature type="domain" description="Glycosyl hydrolase family 36 C-terminal" evidence="5">
    <location>
        <begin position="607"/>
        <end position="696"/>
    </location>
</feature>
<dbReference type="PANTHER" id="PTHR43053">
    <property type="entry name" value="GLYCOSIDASE FAMILY 31"/>
    <property type="match status" value="1"/>
</dbReference>
<dbReference type="Pfam" id="PF02065">
    <property type="entry name" value="Melibiase"/>
    <property type="match status" value="1"/>
</dbReference>
<name>A0A6L7F2R3_9ACTN</name>
<dbReference type="SUPFAM" id="SSF51445">
    <property type="entry name" value="(Trans)glycosidases"/>
    <property type="match status" value="1"/>
</dbReference>
<dbReference type="InterPro" id="IPR038417">
    <property type="entry name" value="Alpga-gal_N_sf"/>
</dbReference>
<dbReference type="InterPro" id="IPR031705">
    <property type="entry name" value="Glyco_hydro_36_C"/>
</dbReference>
<evidence type="ECO:0000313" key="7">
    <source>
        <dbReference type="EMBL" id="MXG91472.1"/>
    </source>
</evidence>
<dbReference type="EC" id="3.2.1.22" evidence="2"/>
<gene>
    <name evidence="7" type="ORF">GRQ65_18150</name>
</gene>
<dbReference type="InterPro" id="IPR013785">
    <property type="entry name" value="Aldolase_TIM"/>
</dbReference>
<dbReference type="AlphaFoldDB" id="A0A6L7F2R3"/>
<reference evidence="7 8" key="1">
    <citation type="submission" date="2019-12" db="EMBL/GenBank/DDBJ databases">
        <authorList>
            <person name="Kun Z."/>
        </authorList>
    </citation>
    <scope>NUCLEOTIDE SEQUENCE [LARGE SCALE GENOMIC DNA]</scope>
    <source>
        <strain evidence="7 8">YIM 123512</strain>
    </source>
</reference>